<evidence type="ECO:0000256" key="4">
    <source>
        <dbReference type="ARBA" id="ARBA00023002"/>
    </source>
</evidence>
<dbReference type="InterPro" id="IPR046799">
    <property type="entry name" value="ROXA-like_wH"/>
</dbReference>
<dbReference type="EMBL" id="BMZN01000002">
    <property type="protein sequence ID" value="GHC45577.1"/>
    <property type="molecule type" value="Genomic_DNA"/>
</dbReference>
<organism evidence="7 8">
    <name type="scientific">Alcaligenes pakistanensis</name>
    <dbReference type="NCBI Taxonomy" id="1482717"/>
    <lineage>
        <taxon>Bacteria</taxon>
        <taxon>Pseudomonadati</taxon>
        <taxon>Pseudomonadota</taxon>
        <taxon>Betaproteobacteria</taxon>
        <taxon>Burkholderiales</taxon>
        <taxon>Alcaligenaceae</taxon>
        <taxon>Alcaligenes</taxon>
    </lineage>
</organism>
<keyword evidence="4" id="KW-0560">Oxidoreductase</keyword>
<keyword evidence="5" id="KW-0408">Iron</keyword>
<evidence type="ECO:0000259" key="6">
    <source>
        <dbReference type="PROSITE" id="PS51184"/>
    </source>
</evidence>
<keyword evidence="8" id="KW-1185">Reference proteome</keyword>
<dbReference type="GO" id="GO:0016706">
    <property type="term" value="F:2-oxoglutarate-dependent dioxygenase activity"/>
    <property type="evidence" value="ECO:0007669"/>
    <property type="project" value="TreeGrafter"/>
</dbReference>
<dbReference type="SMART" id="SM00558">
    <property type="entry name" value="JmjC"/>
    <property type="match status" value="1"/>
</dbReference>
<dbReference type="PANTHER" id="PTHR13096:SF8">
    <property type="entry name" value="RIBOSOMAL OXYGENASE 1"/>
    <property type="match status" value="1"/>
</dbReference>
<dbReference type="Pfam" id="PF08007">
    <property type="entry name" value="JmjC_2"/>
    <property type="match status" value="1"/>
</dbReference>
<protein>
    <recommendedName>
        <fullName evidence="6">JmjC domain-containing protein</fullName>
    </recommendedName>
</protein>
<sequence length="401" mass="44879">MFGQFMNIDQPLTLLGGISAHEFMQTYWQRKPLLIRGAIPNFKHSLSIDNIRELVTREEVESRLITHDGEDWEMETGPFDELPPASQPNWTVLAQSVDLHDDNTAALMRQFRFIGDARLDDAMISIASDGGGVGPHFDSYDVFLLQAHGKRHWRISQQKDLSLLPDLSLKVLRHFQAEEEYVLEPGDMLYLPPHVAHDGIAIGDCMTISIGFRSPTQATLIRGLMDAVSDQLAAASGEGFGLYADPPIAMPETMQNRYTDSDAIASSTPAALPENLIQKSLEALHAVRFDESLASRFLGVWLTELPSNSWFDIAEEPIDLHDTDLPAGRLVLDRCSRMMYRGDELYINGEVASCPASPALKQLADQREIQIPGNVFAELDEDEREMLNAWLDDGWLQFLEG</sequence>
<evidence type="ECO:0000256" key="1">
    <source>
        <dbReference type="ARBA" id="ARBA00001954"/>
    </source>
</evidence>
<dbReference type="AlphaFoldDB" id="A0A8H9IHE9"/>
<dbReference type="SUPFAM" id="SSF51197">
    <property type="entry name" value="Clavaminate synthase-like"/>
    <property type="match status" value="1"/>
</dbReference>
<comment type="caution">
    <text evidence="7">The sequence shown here is derived from an EMBL/GenBank/DDBJ whole genome shotgun (WGS) entry which is preliminary data.</text>
</comment>
<evidence type="ECO:0000313" key="7">
    <source>
        <dbReference type="EMBL" id="GHC45577.1"/>
    </source>
</evidence>
<comment type="cofactor">
    <cofactor evidence="1">
        <name>Fe(2+)</name>
        <dbReference type="ChEBI" id="CHEBI:29033"/>
    </cofactor>
</comment>
<dbReference type="Gene3D" id="2.60.120.650">
    <property type="entry name" value="Cupin"/>
    <property type="match status" value="1"/>
</dbReference>
<dbReference type="Proteomes" id="UP000608923">
    <property type="component" value="Unassembled WGS sequence"/>
</dbReference>
<gene>
    <name evidence="7" type="ORF">GCM10010096_16270</name>
</gene>
<keyword evidence="3" id="KW-0223">Dioxygenase</keyword>
<evidence type="ECO:0000313" key="8">
    <source>
        <dbReference type="Proteomes" id="UP000608923"/>
    </source>
</evidence>
<dbReference type="GO" id="GO:0046872">
    <property type="term" value="F:metal ion binding"/>
    <property type="evidence" value="ECO:0007669"/>
    <property type="project" value="UniProtKB-KW"/>
</dbReference>
<dbReference type="InterPro" id="IPR039994">
    <property type="entry name" value="NO66-like"/>
</dbReference>
<evidence type="ECO:0000256" key="5">
    <source>
        <dbReference type="ARBA" id="ARBA00023004"/>
    </source>
</evidence>
<name>A0A8H9IHE9_9BURK</name>
<proteinExistence type="predicted"/>
<keyword evidence="2" id="KW-0479">Metal-binding</keyword>
<accession>A0A8H9IHE9</accession>
<feature type="domain" description="JmjC" evidence="6">
    <location>
        <begin position="103"/>
        <end position="229"/>
    </location>
</feature>
<dbReference type="PANTHER" id="PTHR13096">
    <property type="entry name" value="MINA53 MYC INDUCED NUCLEAR ANTIGEN"/>
    <property type="match status" value="1"/>
</dbReference>
<dbReference type="InterPro" id="IPR003347">
    <property type="entry name" value="JmjC_dom"/>
</dbReference>
<dbReference type="Pfam" id="PF20514">
    <property type="entry name" value="WHD_ROXA"/>
    <property type="match status" value="1"/>
</dbReference>
<evidence type="ECO:0000256" key="3">
    <source>
        <dbReference type="ARBA" id="ARBA00022964"/>
    </source>
</evidence>
<dbReference type="Gene3D" id="3.40.366.30">
    <property type="entry name" value="50S ribosomal protein L16 arginine hydroxylase, Chain A, Domain 2"/>
    <property type="match status" value="1"/>
</dbReference>
<dbReference type="PROSITE" id="PS51184">
    <property type="entry name" value="JMJC"/>
    <property type="match status" value="1"/>
</dbReference>
<evidence type="ECO:0000256" key="2">
    <source>
        <dbReference type="ARBA" id="ARBA00022723"/>
    </source>
</evidence>
<reference evidence="8" key="1">
    <citation type="journal article" date="2019" name="Int. J. Syst. Evol. Microbiol.">
        <title>The Global Catalogue of Microorganisms (GCM) 10K type strain sequencing project: providing services to taxonomists for standard genome sequencing and annotation.</title>
        <authorList>
            <consortium name="The Broad Institute Genomics Platform"/>
            <consortium name="The Broad Institute Genome Sequencing Center for Infectious Disease"/>
            <person name="Wu L."/>
            <person name="Ma J."/>
        </authorList>
    </citation>
    <scope>NUCLEOTIDE SEQUENCE [LARGE SCALE GENOMIC DNA]</scope>
    <source>
        <strain evidence="8">KCTC 42083</strain>
    </source>
</reference>